<dbReference type="InterPro" id="IPR005901">
    <property type="entry name" value="GLPGLI"/>
</dbReference>
<dbReference type="RefSeq" id="WP_136409786.1">
    <property type="nucleotide sequence ID" value="NZ_CP039393.1"/>
</dbReference>
<evidence type="ECO:0000256" key="1">
    <source>
        <dbReference type="SAM" id="SignalP"/>
    </source>
</evidence>
<dbReference type="Proteomes" id="UP000297031">
    <property type="component" value="Chromosome"/>
</dbReference>
<evidence type="ECO:0000313" key="3">
    <source>
        <dbReference type="Proteomes" id="UP000297031"/>
    </source>
</evidence>
<keyword evidence="1" id="KW-0732">Signal</keyword>
<feature type="signal peptide" evidence="1">
    <location>
        <begin position="1"/>
        <end position="19"/>
    </location>
</feature>
<dbReference type="NCBIfam" id="TIGR01200">
    <property type="entry name" value="GLPGLI"/>
    <property type="match status" value="1"/>
</dbReference>
<keyword evidence="3" id="KW-1185">Reference proteome</keyword>
<dbReference type="EMBL" id="CP039393">
    <property type="protein sequence ID" value="QCD34914.1"/>
    <property type="molecule type" value="Genomic_DNA"/>
</dbReference>
<protein>
    <submittedName>
        <fullName evidence="2">GLPGLI family protein</fullName>
    </submittedName>
</protein>
<feature type="chain" id="PRO_5020306069" evidence="1">
    <location>
        <begin position="20"/>
        <end position="281"/>
    </location>
</feature>
<gene>
    <name evidence="2" type="ORF">E7746_02975</name>
</gene>
<evidence type="ECO:0000313" key="2">
    <source>
        <dbReference type="EMBL" id="QCD34914.1"/>
    </source>
</evidence>
<dbReference type="KEGG" id="mgod:E7746_02975"/>
<sequence length="281" mass="31080">MINKVTAMLMCLVAIAASAQPQADIEVSYTAHHPNLRNGKDDLTSQYILLANGDESKFFSPMTEYVDSLNSTPEGKAKLNEMTSNAFLGGKLDDIPRSDGSYYVVKSVDKYTYYDNSGFEKYVYEEPVAEMKWEVAEDSTKNILGYECIMAVVDYHGRRWTAWFTPEIPINAGPWKFAGLPGLILEATADGNQYSFVATGLQQTDKPITPVYLANEYEKTDRIKFLKARRSFLDNPLGKINAQFAGAGVTVGKVQNEDGSDATGSIFAPASVVDLIETDYH</sequence>
<name>A0A4P7VGD5_9BACT</name>
<dbReference type="AlphaFoldDB" id="A0A4P7VGD5"/>
<organism evidence="2 3">
    <name type="scientific">Muribaculum gordoncarteri</name>
    <dbReference type="NCBI Taxonomy" id="2530390"/>
    <lineage>
        <taxon>Bacteria</taxon>
        <taxon>Pseudomonadati</taxon>
        <taxon>Bacteroidota</taxon>
        <taxon>Bacteroidia</taxon>
        <taxon>Bacteroidales</taxon>
        <taxon>Muribaculaceae</taxon>
        <taxon>Muribaculum</taxon>
    </lineage>
</organism>
<reference evidence="2 3" key="1">
    <citation type="submission" date="2019-02" db="EMBL/GenBank/DDBJ databases">
        <title>Isolation and identification of novel species under the genus Muribaculum.</title>
        <authorList>
            <person name="Miyake S."/>
            <person name="Ding Y."/>
            <person name="Low A."/>
            <person name="Soh M."/>
            <person name="Seedorf H."/>
        </authorList>
    </citation>
    <scope>NUCLEOTIDE SEQUENCE [LARGE SCALE GENOMIC DNA]</scope>
    <source>
        <strain evidence="2 3">TLL-A4</strain>
    </source>
</reference>
<dbReference type="OrthoDB" id="1440774at2"/>
<accession>A0A4P7VGD5</accession>
<proteinExistence type="predicted"/>
<dbReference type="Pfam" id="PF09697">
    <property type="entry name" value="Porph_ging"/>
    <property type="match status" value="1"/>
</dbReference>